<gene>
    <name evidence="4" type="ORF">DFJ69_0345</name>
</gene>
<dbReference type="GO" id="GO:0019323">
    <property type="term" value="P:pentose catabolic process"/>
    <property type="evidence" value="ECO:0007669"/>
    <property type="project" value="TreeGrafter"/>
</dbReference>
<keyword evidence="1" id="KW-0479">Metal-binding</keyword>
<comment type="caution">
    <text evidence="4">The sequence shown here is derived from an EMBL/GenBank/DDBJ whole genome shotgun (WGS) entry which is preliminary data.</text>
</comment>
<sequence length="214" mass="22728">MLLRDERRELCGIGRRMVETGLVLGVSGNLSVRRGDLVAVSPAGMRLERMAPEDCPVVDLTGARVEGALAPSSETPLHLAVYEETGAPAIVHTHSTFGAVVASTMTELPPIHYNTLLLGGVVKVAEYATYGTPELAENVRNAMAGGMRAALMGNHGGVTVGADLEDAFENARLLEWLCGVYVRARSLGEPRILTEAQLHAVAERGLHATPLPVE</sequence>
<dbReference type="SMART" id="SM01007">
    <property type="entry name" value="Aldolase_II"/>
    <property type="match status" value="1"/>
</dbReference>
<dbReference type="RefSeq" id="WP_116020843.1">
    <property type="nucleotide sequence ID" value="NZ_QTTT01000001.1"/>
</dbReference>
<evidence type="ECO:0000256" key="1">
    <source>
        <dbReference type="ARBA" id="ARBA00022723"/>
    </source>
</evidence>
<evidence type="ECO:0000259" key="3">
    <source>
        <dbReference type="SMART" id="SM01007"/>
    </source>
</evidence>
<dbReference type="InterPro" id="IPR036409">
    <property type="entry name" value="Aldolase_II/adducin_N_sf"/>
</dbReference>
<dbReference type="EMBL" id="QTTT01000001">
    <property type="protein sequence ID" value="REE94976.1"/>
    <property type="molecule type" value="Genomic_DNA"/>
</dbReference>
<feature type="domain" description="Class II aldolase/adducin N-terminal" evidence="3">
    <location>
        <begin position="8"/>
        <end position="182"/>
    </location>
</feature>
<name>A0A3D9SGD6_9ACTN</name>
<keyword evidence="5" id="KW-1185">Reference proteome</keyword>
<proteinExistence type="predicted"/>
<dbReference type="SUPFAM" id="SSF53639">
    <property type="entry name" value="AraD/HMP-PK domain-like"/>
    <property type="match status" value="1"/>
</dbReference>
<evidence type="ECO:0000256" key="2">
    <source>
        <dbReference type="ARBA" id="ARBA00023239"/>
    </source>
</evidence>
<dbReference type="PANTHER" id="PTHR22789">
    <property type="entry name" value="FUCULOSE PHOSPHATE ALDOLASE"/>
    <property type="match status" value="1"/>
</dbReference>
<dbReference type="AlphaFoldDB" id="A0A3D9SGD6"/>
<dbReference type="Gene3D" id="3.40.225.10">
    <property type="entry name" value="Class II aldolase/adducin N-terminal domain"/>
    <property type="match status" value="1"/>
</dbReference>
<reference evidence="4 5" key="1">
    <citation type="submission" date="2018-08" db="EMBL/GenBank/DDBJ databases">
        <title>Sequencing the genomes of 1000 actinobacteria strains.</title>
        <authorList>
            <person name="Klenk H.-P."/>
        </authorList>
    </citation>
    <scope>NUCLEOTIDE SEQUENCE [LARGE SCALE GENOMIC DNA]</scope>
    <source>
        <strain evidence="4 5">DSM 43927</strain>
    </source>
</reference>
<dbReference type="Pfam" id="PF00596">
    <property type="entry name" value="Aldolase_II"/>
    <property type="match status" value="1"/>
</dbReference>
<organism evidence="4 5">
    <name type="scientific">Thermomonospora umbrina</name>
    <dbReference type="NCBI Taxonomy" id="111806"/>
    <lineage>
        <taxon>Bacteria</taxon>
        <taxon>Bacillati</taxon>
        <taxon>Actinomycetota</taxon>
        <taxon>Actinomycetes</taxon>
        <taxon>Streptosporangiales</taxon>
        <taxon>Thermomonosporaceae</taxon>
        <taxon>Thermomonospora</taxon>
    </lineage>
</organism>
<dbReference type="GO" id="GO:0046872">
    <property type="term" value="F:metal ion binding"/>
    <property type="evidence" value="ECO:0007669"/>
    <property type="project" value="UniProtKB-KW"/>
</dbReference>
<dbReference type="OrthoDB" id="9786287at2"/>
<dbReference type="PANTHER" id="PTHR22789:SF0">
    <property type="entry name" value="3-OXO-TETRONATE 4-PHOSPHATE DECARBOXYLASE-RELATED"/>
    <property type="match status" value="1"/>
</dbReference>
<protein>
    <submittedName>
        <fullName evidence="4">L-fuculose 1-phosphate aldolase</fullName>
    </submittedName>
</protein>
<keyword evidence="2" id="KW-0456">Lyase</keyword>
<dbReference type="InterPro" id="IPR050197">
    <property type="entry name" value="Aldolase_class_II_sugar_metab"/>
</dbReference>
<evidence type="ECO:0000313" key="5">
    <source>
        <dbReference type="Proteomes" id="UP000256661"/>
    </source>
</evidence>
<evidence type="ECO:0000313" key="4">
    <source>
        <dbReference type="EMBL" id="REE94976.1"/>
    </source>
</evidence>
<dbReference type="GO" id="GO:0005829">
    <property type="term" value="C:cytosol"/>
    <property type="evidence" value="ECO:0007669"/>
    <property type="project" value="TreeGrafter"/>
</dbReference>
<dbReference type="GO" id="GO:0016832">
    <property type="term" value="F:aldehyde-lyase activity"/>
    <property type="evidence" value="ECO:0007669"/>
    <property type="project" value="TreeGrafter"/>
</dbReference>
<accession>A0A3D9SGD6</accession>
<dbReference type="Proteomes" id="UP000256661">
    <property type="component" value="Unassembled WGS sequence"/>
</dbReference>
<dbReference type="InterPro" id="IPR001303">
    <property type="entry name" value="Aldolase_II/adducin_N"/>
</dbReference>